<dbReference type="InterPro" id="IPR029068">
    <property type="entry name" value="Glyas_Bleomycin-R_OHBP_Dase"/>
</dbReference>
<evidence type="ECO:0000256" key="1">
    <source>
        <dbReference type="ARBA" id="ARBA00022723"/>
    </source>
</evidence>
<name>A0A239J5Q6_9FIRM</name>
<dbReference type="Proteomes" id="UP000198304">
    <property type="component" value="Unassembled WGS sequence"/>
</dbReference>
<organism evidence="3 4">
    <name type="scientific">Anaerovirgula multivorans</name>
    <dbReference type="NCBI Taxonomy" id="312168"/>
    <lineage>
        <taxon>Bacteria</taxon>
        <taxon>Bacillati</taxon>
        <taxon>Bacillota</taxon>
        <taxon>Clostridia</taxon>
        <taxon>Peptostreptococcales</taxon>
        <taxon>Natronincolaceae</taxon>
        <taxon>Anaerovirgula</taxon>
    </lineage>
</organism>
<dbReference type="AlphaFoldDB" id="A0A239J5Q6"/>
<reference evidence="4" key="1">
    <citation type="submission" date="2017-06" db="EMBL/GenBank/DDBJ databases">
        <authorList>
            <person name="Varghese N."/>
            <person name="Submissions S."/>
        </authorList>
    </citation>
    <scope>NUCLEOTIDE SEQUENCE [LARGE SCALE GENOMIC DNA]</scope>
    <source>
        <strain evidence="4">SCA</strain>
    </source>
</reference>
<dbReference type="InterPro" id="IPR051785">
    <property type="entry name" value="MMCE/EMCE_epimerase"/>
</dbReference>
<dbReference type="GO" id="GO:0046491">
    <property type="term" value="P:L-methylmalonyl-CoA metabolic process"/>
    <property type="evidence" value="ECO:0007669"/>
    <property type="project" value="TreeGrafter"/>
</dbReference>
<dbReference type="InterPro" id="IPR037523">
    <property type="entry name" value="VOC_core"/>
</dbReference>
<dbReference type="SUPFAM" id="SSF54593">
    <property type="entry name" value="Glyoxalase/Bleomycin resistance protein/Dihydroxybiphenyl dioxygenase"/>
    <property type="match status" value="1"/>
</dbReference>
<dbReference type="PROSITE" id="PS51819">
    <property type="entry name" value="VOC"/>
    <property type="match status" value="1"/>
</dbReference>
<feature type="domain" description="VOC" evidence="2">
    <location>
        <begin position="17"/>
        <end position="147"/>
    </location>
</feature>
<sequence>MGFCSFEMEGVNMKKIQIDHIGIAVKEIESAMNIFTKYFAGTIGEREVYANFGLVSQMLNFNNAGLEIMEPMDENGLIGKFIKNYGEGLHHISIRVENIVEEIACLSKDGYKPIGEPIHIHRGNSPEKVVFLNPKQFNGILIELIEVEQKPCPSGMVKD</sequence>
<accession>A0A239J5Q6</accession>
<keyword evidence="1" id="KW-0479">Metal-binding</keyword>
<dbReference type="GO" id="GO:0004493">
    <property type="term" value="F:methylmalonyl-CoA epimerase activity"/>
    <property type="evidence" value="ECO:0007669"/>
    <property type="project" value="TreeGrafter"/>
</dbReference>
<dbReference type="PANTHER" id="PTHR43048:SF3">
    <property type="entry name" value="METHYLMALONYL-COA EPIMERASE, MITOCHONDRIAL"/>
    <property type="match status" value="1"/>
</dbReference>
<dbReference type="PANTHER" id="PTHR43048">
    <property type="entry name" value="METHYLMALONYL-COA EPIMERASE"/>
    <property type="match status" value="1"/>
</dbReference>
<dbReference type="EMBL" id="FZOJ01000033">
    <property type="protein sequence ID" value="SNT01109.1"/>
    <property type="molecule type" value="Genomic_DNA"/>
</dbReference>
<evidence type="ECO:0000259" key="2">
    <source>
        <dbReference type="PROSITE" id="PS51819"/>
    </source>
</evidence>
<dbReference type="GO" id="GO:0046872">
    <property type="term" value="F:metal ion binding"/>
    <property type="evidence" value="ECO:0007669"/>
    <property type="project" value="UniProtKB-KW"/>
</dbReference>
<evidence type="ECO:0000313" key="4">
    <source>
        <dbReference type="Proteomes" id="UP000198304"/>
    </source>
</evidence>
<keyword evidence="4" id="KW-1185">Reference proteome</keyword>
<gene>
    <name evidence="3" type="ORF">SAMN05446037_103331</name>
</gene>
<dbReference type="Pfam" id="PF13669">
    <property type="entry name" value="Glyoxalase_4"/>
    <property type="match status" value="1"/>
</dbReference>
<protein>
    <submittedName>
        <fullName evidence="3">Methylmalonyl-CoA/ethylmalonyl-CoA epimerase</fullName>
    </submittedName>
</protein>
<evidence type="ECO:0000313" key="3">
    <source>
        <dbReference type="EMBL" id="SNT01109.1"/>
    </source>
</evidence>
<proteinExistence type="predicted"/>
<dbReference type="Gene3D" id="3.10.180.10">
    <property type="entry name" value="2,3-Dihydroxybiphenyl 1,2-Dioxygenase, domain 1"/>
    <property type="match status" value="1"/>
</dbReference>